<proteinExistence type="predicted"/>
<feature type="domain" description="Nudix hydrolase" evidence="3">
    <location>
        <begin position="42"/>
        <end position="172"/>
    </location>
</feature>
<dbReference type="PANTHER" id="PTHR11839">
    <property type="entry name" value="UDP/ADP-SUGAR PYROPHOSPHATASE"/>
    <property type="match status" value="1"/>
</dbReference>
<dbReference type="Gene3D" id="3.90.79.10">
    <property type="entry name" value="Nucleoside Triphosphate Pyrophosphohydrolase"/>
    <property type="match status" value="1"/>
</dbReference>
<name>A0AAE3V7Z7_9FIRM</name>
<evidence type="ECO:0000256" key="1">
    <source>
        <dbReference type="ARBA" id="ARBA00001946"/>
    </source>
</evidence>
<dbReference type="PROSITE" id="PS51462">
    <property type="entry name" value="NUDIX"/>
    <property type="match status" value="1"/>
</dbReference>
<dbReference type="EMBL" id="JAUSTO010000001">
    <property type="protein sequence ID" value="MDQ0151416.1"/>
    <property type="molecule type" value="Genomic_DNA"/>
</dbReference>
<dbReference type="GO" id="GO:0047631">
    <property type="term" value="F:ADP-ribose diphosphatase activity"/>
    <property type="evidence" value="ECO:0007669"/>
    <property type="project" value="UniProtKB-EC"/>
</dbReference>
<comment type="caution">
    <text evidence="4">The sequence shown here is derived from an EMBL/GenBank/DDBJ whole genome shotgun (WGS) entry which is preliminary data.</text>
</comment>
<dbReference type="Pfam" id="PF00293">
    <property type="entry name" value="NUDIX"/>
    <property type="match status" value="1"/>
</dbReference>
<comment type="cofactor">
    <cofactor evidence="1">
        <name>Mg(2+)</name>
        <dbReference type="ChEBI" id="CHEBI:18420"/>
    </cofactor>
</comment>
<dbReference type="Proteomes" id="UP001241537">
    <property type="component" value="Unassembled WGS sequence"/>
</dbReference>
<evidence type="ECO:0000256" key="2">
    <source>
        <dbReference type="ARBA" id="ARBA00022801"/>
    </source>
</evidence>
<dbReference type="PANTHER" id="PTHR11839:SF18">
    <property type="entry name" value="NUDIX HYDROLASE DOMAIN-CONTAINING PROTEIN"/>
    <property type="match status" value="1"/>
</dbReference>
<protein>
    <submittedName>
        <fullName evidence="4">ADP-ribose pyrophosphatase</fullName>
        <ecNumber evidence="4">3.6.1.13</ecNumber>
    </submittedName>
</protein>
<evidence type="ECO:0000313" key="5">
    <source>
        <dbReference type="Proteomes" id="UP001241537"/>
    </source>
</evidence>
<dbReference type="CDD" id="cd03424">
    <property type="entry name" value="NUDIX_ADPRase_Nudt5_UGPPase_Nudt14"/>
    <property type="match status" value="1"/>
</dbReference>
<evidence type="ECO:0000259" key="3">
    <source>
        <dbReference type="PROSITE" id="PS51462"/>
    </source>
</evidence>
<dbReference type="InterPro" id="IPR020084">
    <property type="entry name" value="NUDIX_hydrolase_CS"/>
</dbReference>
<dbReference type="PROSITE" id="PS00893">
    <property type="entry name" value="NUDIX_BOX"/>
    <property type="match status" value="1"/>
</dbReference>
<dbReference type="RefSeq" id="WP_106612421.1">
    <property type="nucleotide sequence ID" value="NZ_JAUSTO010000001.1"/>
</dbReference>
<dbReference type="GO" id="GO:0019693">
    <property type="term" value="P:ribose phosphate metabolic process"/>
    <property type="evidence" value="ECO:0007669"/>
    <property type="project" value="TreeGrafter"/>
</dbReference>
<dbReference type="GO" id="GO:0006753">
    <property type="term" value="P:nucleoside phosphate metabolic process"/>
    <property type="evidence" value="ECO:0007669"/>
    <property type="project" value="TreeGrafter"/>
</dbReference>
<keyword evidence="2 4" id="KW-0378">Hydrolase</keyword>
<evidence type="ECO:0000313" key="4">
    <source>
        <dbReference type="EMBL" id="MDQ0151416.1"/>
    </source>
</evidence>
<dbReference type="InterPro" id="IPR015797">
    <property type="entry name" value="NUDIX_hydrolase-like_dom_sf"/>
</dbReference>
<dbReference type="AlphaFoldDB" id="A0AAE3V7Z7"/>
<reference evidence="4" key="1">
    <citation type="submission" date="2023-07" db="EMBL/GenBank/DDBJ databases">
        <title>Genomic Encyclopedia of Type Strains, Phase IV (KMG-IV): sequencing the most valuable type-strain genomes for metagenomic binning, comparative biology and taxonomic classification.</title>
        <authorList>
            <person name="Goeker M."/>
        </authorList>
    </citation>
    <scope>NUCLEOTIDE SEQUENCE</scope>
    <source>
        <strain evidence="4">DSM 19659</strain>
    </source>
</reference>
<dbReference type="EC" id="3.6.1.13" evidence="4"/>
<gene>
    <name evidence="4" type="ORF">J2S20_000090</name>
</gene>
<sequence>MSDSLSWKLLTEQTVKKDHWVDLRSRSYLLPNGRELSPYYSYHNRSFTVIAARDEAGDFICVRQFRPGIAEVTTEFPAGGIEPGEEPLEAAKRELLEETGCVSECWSFLGRIAPNATIADNYAYCYLAEGCRKQAERQLDETECMETIVVPRSEMQRLIQEGGFVQAVHIAVYYLMQAGRTR</sequence>
<organism evidence="4 5">
    <name type="scientific">Moryella indoligenes</name>
    <dbReference type="NCBI Taxonomy" id="371674"/>
    <lineage>
        <taxon>Bacteria</taxon>
        <taxon>Bacillati</taxon>
        <taxon>Bacillota</taxon>
        <taxon>Clostridia</taxon>
        <taxon>Lachnospirales</taxon>
        <taxon>Lachnospiraceae</taxon>
        <taxon>Moryella</taxon>
    </lineage>
</organism>
<keyword evidence="5" id="KW-1185">Reference proteome</keyword>
<accession>A0AAE3V7Z7</accession>
<dbReference type="InterPro" id="IPR000086">
    <property type="entry name" value="NUDIX_hydrolase_dom"/>
</dbReference>
<dbReference type="SUPFAM" id="SSF55811">
    <property type="entry name" value="Nudix"/>
    <property type="match status" value="1"/>
</dbReference>
<dbReference type="GO" id="GO:0005829">
    <property type="term" value="C:cytosol"/>
    <property type="evidence" value="ECO:0007669"/>
    <property type="project" value="TreeGrafter"/>
</dbReference>